<proteinExistence type="predicted"/>
<protein>
    <submittedName>
        <fullName evidence="1">p23</fullName>
    </submittedName>
</protein>
<accession>W8D0T1</accession>
<sequence>MRVTMDDTSGQTFISVNLSDESNTASTEVKTVSLEADRLEFLRKMNPFIIDALIRKTNYQGARFRARIIGVCVDCGRKHDKASRTERKCKVNNTQSQAEVAHMLMHDPVKYLNKRKARAFSNAEMFAIDLVMHTKERQLAVDLAAEREKTRLARRHPMRSPEETPEHYKFGITAKAMLPDINAIDVGDNEDTSSEYPVSLSVSGGVLREHHFI</sequence>
<reference evidence="1" key="2">
    <citation type="journal article" date="2014" name="Arch. Virol.">
        <title>Characterization of a novel citrus tristeza virus genotype within three cross-protecting source GFMS12 sub-isolates in South Africa by means of Illumina sequencing.</title>
        <authorList>
            <person name="Zablocki O."/>
            <person name="Pietersen G."/>
        </authorList>
    </citation>
    <scope>NUCLEOTIDE SEQUENCE</scope>
</reference>
<reference evidence="1" key="1">
    <citation type="submission" date="2012-12" db="EMBL/GenBank/DDBJ databases">
        <authorList>
            <person name="Zablocki O.D.J."/>
            <person name="Pietersen G."/>
        </authorList>
    </citation>
    <scope>NUCLEOTIDE SEQUENCE</scope>
    <source>
        <strain evidence="1">CT-ZA3</strain>
    </source>
</reference>
<evidence type="ECO:0000313" key="1">
    <source>
        <dbReference type="EMBL" id="AGY30970.1"/>
    </source>
</evidence>
<name>W8D0T1_9CLOS</name>
<dbReference type="InterPro" id="IPR006893">
    <property type="entry name" value="CTV_P23"/>
</dbReference>
<organism evidence="1">
    <name type="scientific">Citrus tristeza virus</name>
    <dbReference type="NCBI Taxonomy" id="12162"/>
    <lineage>
        <taxon>Viruses</taxon>
        <taxon>Riboviria</taxon>
        <taxon>Orthornavirae</taxon>
        <taxon>Kitrinoviricota</taxon>
        <taxon>Alsuviricetes</taxon>
        <taxon>Martellivirales</taxon>
        <taxon>Closteroviridae</taxon>
        <taxon>Closterovirus</taxon>
        <taxon>Closterovirus tristezae</taxon>
    </lineage>
</organism>
<dbReference type="Pfam" id="PF04808">
    <property type="entry name" value="CTV_P23"/>
    <property type="match status" value="1"/>
</dbReference>
<dbReference type="EMBL" id="KC333868">
    <property type="protein sequence ID" value="AGY30970.1"/>
    <property type="molecule type" value="Genomic_RNA"/>
</dbReference>